<evidence type="ECO:0000259" key="9">
    <source>
        <dbReference type="Pfam" id="PF02803"/>
    </source>
</evidence>
<dbReference type="InterPro" id="IPR016039">
    <property type="entry name" value="Thiolase-like"/>
</dbReference>
<comment type="caution">
    <text evidence="10">The sequence shown here is derived from an EMBL/GenBank/DDBJ whole genome shotgun (WGS) entry which is preliminary data.</text>
</comment>
<feature type="active site" description="Proton acceptor" evidence="6">
    <location>
        <position position="391"/>
    </location>
</feature>
<dbReference type="FunFam" id="3.40.47.10:FF:000007">
    <property type="entry name" value="acetyl-CoA acetyltransferase, mitochondrial"/>
    <property type="match status" value="1"/>
</dbReference>
<reference evidence="10 11" key="1">
    <citation type="submission" date="2019-07" db="EMBL/GenBank/DDBJ databases">
        <title>Genome assembly of two rare yeast pathogens: Diutina rugosa and Trichomonascus ciferrii.</title>
        <authorList>
            <person name="Mixao V."/>
            <person name="Saus E."/>
            <person name="Hansen A."/>
            <person name="Lass-Flor C."/>
            <person name="Gabaldon T."/>
        </authorList>
    </citation>
    <scope>NUCLEOTIDE SEQUENCE [LARGE SCALE GENOMIC DNA]</scope>
    <source>
        <strain evidence="10 11">CBS 613</strain>
    </source>
</reference>
<dbReference type="PANTHER" id="PTHR18919">
    <property type="entry name" value="ACETYL-COA C-ACYLTRANSFERASE"/>
    <property type="match status" value="1"/>
</dbReference>
<dbReference type="CDD" id="cd00751">
    <property type="entry name" value="thiolase"/>
    <property type="match status" value="1"/>
</dbReference>
<dbReference type="PROSITE" id="PS00737">
    <property type="entry name" value="THIOLASE_2"/>
    <property type="match status" value="1"/>
</dbReference>
<organism evidence="10 11">
    <name type="scientific">Diutina rugosa</name>
    <name type="common">Yeast</name>
    <name type="synonym">Candida rugosa</name>
    <dbReference type="NCBI Taxonomy" id="5481"/>
    <lineage>
        <taxon>Eukaryota</taxon>
        <taxon>Fungi</taxon>
        <taxon>Dikarya</taxon>
        <taxon>Ascomycota</taxon>
        <taxon>Saccharomycotina</taxon>
        <taxon>Pichiomycetes</taxon>
        <taxon>Debaryomycetaceae</taxon>
        <taxon>Diutina</taxon>
    </lineage>
</organism>
<dbReference type="GO" id="GO:0006635">
    <property type="term" value="P:fatty acid beta-oxidation"/>
    <property type="evidence" value="ECO:0007669"/>
    <property type="project" value="TreeGrafter"/>
</dbReference>
<evidence type="ECO:0000256" key="7">
    <source>
        <dbReference type="RuleBase" id="RU003557"/>
    </source>
</evidence>
<dbReference type="EC" id="2.3.1.9" evidence="2"/>
<evidence type="ECO:0000256" key="3">
    <source>
        <dbReference type="ARBA" id="ARBA00022679"/>
    </source>
</evidence>
<dbReference type="InterPro" id="IPR002155">
    <property type="entry name" value="Thiolase"/>
</dbReference>
<evidence type="ECO:0000256" key="1">
    <source>
        <dbReference type="ARBA" id="ARBA00010982"/>
    </source>
</evidence>
<keyword evidence="11" id="KW-1185">Reference proteome</keyword>
<keyword evidence="4 7" id="KW-0012">Acyltransferase</keyword>
<dbReference type="PIRSF" id="PIRSF000429">
    <property type="entry name" value="Ac-CoA_Ac_transf"/>
    <property type="match status" value="1"/>
</dbReference>
<dbReference type="AlphaFoldDB" id="A0A642V4X6"/>
<dbReference type="EMBL" id="SWFT01000018">
    <property type="protein sequence ID" value="KAA8907892.1"/>
    <property type="molecule type" value="Genomic_DNA"/>
</dbReference>
<dbReference type="GO" id="GO:0005739">
    <property type="term" value="C:mitochondrion"/>
    <property type="evidence" value="ECO:0007669"/>
    <property type="project" value="TreeGrafter"/>
</dbReference>
<accession>A0A642V4X6</accession>
<evidence type="ECO:0000256" key="4">
    <source>
        <dbReference type="ARBA" id="ARBA00023315"/>
    </source>
</evidence>
<dbReference type="GeneID" id="54778955"/>
<evidence type="ECO:0000259" key="8">
    <source>
        <dbReference type="Pfam" id="PF00108"/>
    </source>
</evidence>
<feature type="active site" description="Proton acceptor" evidence="6">
    <location>
        <position position="361"/>
    </location>
</feature>
<feature type="active site" description="Acyl-thioester intermediate" evidence="6">
    <location>
        <position position="99"/>
    </location>
</feature>
<dbReference type="OrthoDB" id="5404651at2759"/>
<dbReference type="Pfam" id="PF02803">
    <property type="entry name" value="Thiolase_C"/>
    <property type="match status" value="1"/>
</dbReference>
<dbReference type="Proteomes" id="UP000449547">
    <property type="component" value="Unassembled WGS sequence"/>
</dbReference>
<name>A0A642V4X6_DIURU</name>
<dbReference type="InterPro" id="IPR020613">
    <property type="entry name" value="Thiolase_CS"/>
</dbReference>
<dbReference type="InterPro" id="IPR020616">
    <property type="entry name" value="Thiolase_N"/>
</dbReference>
<sequence length="411" mass="42465">MSNPQPDSTMAQSVYIVSAARTPIGSFQGALASQTYVDLGAHAVKAALAKVPQINPESVDEIVFGGVLQANVGQAPARQVALKAGLSKSVVASAVNKVCASGTKAIIIGAQSILTGTNDIVVVGGAESMSNCPYYVPSARGGARYGDAALVDGIQKDGLLDVYDQKLMGVCAEKCAADHNLSRDDQDAFAIASYQKAQKAQSAGKFDAEIAPVTIPGKRGKPDTVVSQDEEVANFDEKRVRSARAVFQKENGTVTAPNASKLNDGGAALVLVSEAKLHELGLTPIARIAGWGEAARDPIDFTIAPSLAVPKALKHAKVSQDQVDFFEFNEAFSVVGLANCQLLNIPQEKVNVYGGAVALGHPLGCSGARIVVTLLSVLAQENGKIGCVGICNGGGGASALVVERLDKATKL</sequence>
<protein>
    <recommendedName>
        <fullName evidence="2">acetyl-CoA C-acetyltransferase</fullName>
        <ecNumber evidence="2">2.3.1.9</ecNumber>
    </recommendedName>
</protein>
<evidence type="ECO:0000313" key="10">
    <source>
        <dbReference type="EMBL" id="KAA8907892.1"/>
    </source>
</evidence>
<evidence type="ECO:0000256" key="2">
    <source>
        <dbReference type="ARBA" id="ARBA00012705"/>
    </source>
</evidence>
<dbReference type="PANTHER" id="PTHR18919:SF165">
    <property type="entry name" value="ACETYL-COA ACETYLTRANSFERASE"/>
    <property type="match status" value="1"/>
</dbReference>
<keyword evidence="3 7" id="KW-0808">Transferase</keyword>
<evidence type="ECO:0000256" key="6">
    <source>
        <dbReference type="PIRSR" id="PIRSR000429-1"/>
    </source>
</evidence>
<dbReference type="Pfam" id="PF00108">
    <property type="entry name" value="Thiolase_N"/>
    <property type="match status" value="1"/>
</dbReference>
<dbReference type="RefSeq" id="XP_034014824.1">
    <property type="nucleotide sequence ID" value="XM_034155736.1"/>
</dbReference>
<dbReference type="OMA" id="ICPSIAI"/>
<dbReference type="NCBIfam" id="TIGR01930">
    <property type="entry name" value="AcCoA-C-Actrans"/>
    <property type="match status" value="1"/>
</dbReference>
<dbReference type="GO" id="GO:0003985">
    <property type="term" value="F:acetyl-CoA C-acetyltransferase activity"/>
    <property type="evidence" value="ECO:0007669"/>
    <property type="project" value="UniProtKB-EC"/>
</dbReference>
<evidence type="ECO:0000313" key="11">
    <source>
        <dbReference type="Proteomes" id="UP000449547"/>
    </source>
</evidence>
<dbReference type="InterPro" id="IPR020617">
    <property type="entry name" value="Thiolase_C"/>
</dbReference>
<proteinExistence type="inferred from homology"/>
<dbReference type="VEuPathDB" id="FungiDB:DIURU_000302"/>
<comment type="similarity">
    <text evidence="1 7">Belongs to the thiolase-like superfamily. Thiolase family.</text>
</comment>
<gene>
    <name evidence="10" type="ORF">DIURU_000302</name>
</gene>
<feature type="domain" description="Thiolase C-terminal" evidence="9">
    <location>
        <begin position="282"/>
        <end position="404"/>
    </location>
</feature>
<dbReference type="SUPFAM" id="SSF53901">
    <property type="entry name" value="Thiolase-like"/>
    <property type="match status" value="2"/>
</dbReference>
<evidence type="ECO:0000256" key="5">
    <source>
        <dbReference type="ARBA" id="ARBA00037924"/>
    </source>
</evidence>
<dbReference type="Gene3D" id="3.40.47.10">
    <property type="match status" value="1"/>
</dbReference>
<comment type="pathway">
    <text evidence="5">Metabolic intermediate biosynthesis; (R)-mevalonate biosynthesis; (R)-mevalonate from acetyl-CoA: step 1/3.</text>
</comment>
<dbReference type="GO" id="GO:0006696">
    <property type="term" value="P:ergosterol biosynthetic process"/>
    <property type="evidence" value="ECO:0007669"/>
    <property type="project" value="TreeGrafter"/>
</dbReference>
<feature type="domain" description="Thiolase N-terminal" evidence="8">
    <location>
        <begin position="14"/>
        <end position="274"/>
    </location>
</feature>